<dbReference type="Pfam" id="PF00168">
    <property type="entry name" value="C2"/>
    <property type="match status" value="1"/>
</dbReference>
<dbReference type="InterPro" id="IPR044750">
    <property type="entry name" value="C2_SRC2/BAP"/>
</dbReference>
<evidence type="ECO:0000256" key="9">
    <source>
        <dbReference type="ARBA" id="ARBA00023004"/>
    </source>
</evidence>
<keyword evidence="5" id="KW-0812">Transmembrane</keyword>
<dbReference type="PROSITE" id="PS50004">
    <property type="entry name" value="C2"/>
    <property type="match status" value="1"/>
</dbReference>
<dbReference type="EMBL" id="MTKT01000813">
    <property type="protein sequence ID" value="OWM87318.1"/>
    <property type="molecule type" value="Genomic_DNA"/>
</dbReference>
<evidence type="ECO:0000259" key="15">
    <source>
        <dbReference type="PROSITE" id="PS50004"/>
    </source>
</evidence>
<evidence type="ECO:0000256" key="10">
    <source>
        <dbReference type="ARBA" id="ARBA00023033"/>
    </source>
</evidence>
<organism evidence="16 17">
    <name type="scientific">Punica granatum</name>
    <name type="common">Pomegranate</name>
    <dbReference type="NCBI Taxonomy" id="22663"/>
    <lineage>
        <taxon>Eukaryota</taxon>
        <taxon>Viridiplantae</taxon>
        <taxon>Streptophyta</taxon>
        <taxon>Embryophyta</taxon>
        <taxon>Tracheophyta</taxon>
        <taxon>Spermatophyta</taxon>
        <taxon>Magnoliopsida</taxon>
        <taxon>eudicotyledons</taxon>
        <taxon>Gunneridae</taxon>
        <taxon>Pentapetalae</taxon>
        <taxon>rosids</taxon>
        <taxon>malvids</taxon>
        <taxon>Myrtales</taxon>
        <taxon>Lythraceae</taxon>
        <taxon>Punica</taxon>
    </lineage>
</organism>
<dbReference type="GO" id="GO:0020037">
    <property type="term" value="F:heme binding"/>
    <property type="evidence" value="ECO:0007669"/>
    <property type="project" value="InterPro"/>
</dbReference>
<comment type="subcellular location">
    <subcellularLocation>
        <location evidence="2">Membrane</location>
        <topology evidence="2">Single-pass membrane protein</topology>
    </subcellularLocation>
</comment>
<evidence type="ECO:0000256" key="12">
    <source>
        <dbReference type="PIRSR" id="PIRSR602401-1"/>
    </source>
</evidence>
<evidence type="ECO:0000256" key="6">
    <source>
        <dbReference type="ARBA" id="ARBA00022723"/>
    </source>
</evidence>
<dbReference type="GO" id="GO:0004497">
    <property type="term" value="F:monooxygenase activity"/>
    <property type="evidence" value="ECO:0007669"/>
    <property type="project" value="UniProtKB-KW"/>
</dbReference>
<proteinExistence type="inferred from homology"/>
<dbReference type="PROSITE" id="PS00086">
    <property type="entry name" value="CYTOCHROME_P450"/>
    <property type="match status" value="1"/>
</dbReference>
<dbReference type="PANTHER" id="PTHR24282">
    <property type="entry name" value="CYTOCHROME P450 FAMILY MEMBER"/>
    <property type="match status" value="1"/>
</dbReference>
<dbReference type="Pfam" id="PF00067">
    <property type="entry name" value="p450"/>
    <property type="match status" value="1"/>
</dbReference>
<dbReference type="SUPFAM" id="SSF49562">
    <property type="entry name" value="C2 domain (Calcium/lipid-binding domain, CaLB)"/>
    <property type="match status" value="1"/>
</dbReference>
<dbReference type="InterPro" id="IPR017972">
    <property type="entry name" value="Cyt_P450_CS"/>
</dbReference>
<dbReference type="PANTHER" id="PTHR24282:SF36">
    <property type="entry name" value="CYTOCHROME P450 714A1-RELATED"/>
    <property type="match status" value="1"/>
</dbReference>
<evidence type="ECO:0000256" key="7">
    <source>
        <dbReference type="ARBA" id="ARBA00022989"/>
    </source>
</evidence>
<comment type="similarity">
    <text evidence="3">Belongs to the cytochrome P450 family.</text>
</comment>
<dbReference type="InterPro" id="IPR035892">
    <property type="entry name" value="C2_domain_sf"/>
</dbReference>
<dbReference type="Proteomes" id="UP000197138">
    <property type="component" value="Unassembled WGS sequence"/>
</dbReference>
<accession>A0A218XR82</accession>
<dbReference type="InterPro" id="IPR001128">
    <property type="entry name" value="Cyt_P450"/>
</dbReference>
<evidence type="ECO:0000256" key="5">
    <source>
        <dbReference type="ARBA" id="ARBA00022692"/>
    </source>
</evidence>
<evidence type="ECO:0000256" key="13">
    <source>
        <dbReference type="SAM" id="MobiDB-lite"/>
    </source>
</evidence>
<dbReference type="Gene3D" id="1.10.630.10">
    <property type="entry name" value="Cytochrome P450"/>
    <property type="match status" value="1"/>
</dbReference>
<dbReference type="AlphaFoldDB" id="A0A218XR82"/>
<dbReference type="GO" id="GO:0006952">
    <property type="term" value="P:defense response"/>
    <property type="evidence" value="ECO:0007669"/>
    <property type="project" value="InterPro"/>
</dbReference>
<dbReference type="PRINTS" id="PR00385">
    <property type="entry name" value="P450"/>
</dbReference>
<feature type="domain" description="C2" evidence="15">
    <location>
        <begin position="449"/>
        <end position="575"/>
    </location>
</feature>
<evidence type="ECO:0000256" key="3">
    <source>
        <dbReference type="ARBA" id="ARBA00010617"/>
    </source>
</evidence>
<keyword evidence="9 12" id="KW-0408">Iron</keyword>
<evidence type="ECO:0000256" key="1">
    <source>
        <dbReference type="ARBA" id="ARBA00001971"/>
    </source>
</evidence>
<keyword evidence="11" id="KW-0472">Membrane</keyword>
<dbReference type="GO" id="GO:0016705">
    <property type="term" value="F:oxidoreductase activity, acting on paired donors, with incorporation or reduction of molecular oxygen"/>
    <property type="evidence" value="ECO:0007669"/>
    <property type="project" value="InterPro"/>
</dbReference>
<reference evidence="17" key="1">
    <citation type="journal article" date="2017" name="Plant J.">
        <title>The pomegranate (Punica granatum L.) genome and the genomics of punicalagin biosynthesis.</title>
        <authorList>
            <person name="Qin G."/>
            <person name="Xu C."/>
            <person name="Ming R."/>
            <person name="Tang H."/>
            <person name="Guyot R."/>
            <person name="Kramer E.M."/>
            <person name="Hu Y."/>
            <person name="Yi X."/>
            <person name="Qi Y."/>
            <person name="Xu X."/>
            <person name="Gao Z."/>
            <person name="Pan H."/>
            <person name="Jian J."/>
            <person name="Tian Y."/>
            <person name="Yue Z."/>
            <person name="Xu Y."/>
        </authorList>
    </citation>
    <scope>NUCLEOTIDE SEQUENCE [LARGE SCALE GENOMIC DNA]</scope>
    <source>
        <strain evidence="17">cv. Dabenzi</strain>
    </source>
</reference>
<evidence type="ECO:0000256" key="14">
    <source>
        <dbReference type="SAM" id="SignalP"/>
    </source>
</evidence>
<feature type="binding site" description="axial binding residue" evidence="12">
    <location>
        <position position="402"/>
    </location>
    <ligand>
        <name>heme</name>
        <dbReference type="ChEBI" id="CHEBI:30413"/>
    </ligand>
    <ligandPart>
        <name>Fe</name>
        <dbReference type="ChEBI" id="CHEBI:18248"/>
    </ligandPart>
</feature>
<evidence type="ECO:0000256" key="2">
    <source>
        <dbReference type="ARBA" id="ARBA00004167"/>
    </source>
</evidence>
<keyword evidence="4 12" id="KW-0349">Heme</keyword>
<feature type="chain" id="PRO_5013301795" description="C2 domain-containing protein" evidence="14">
    <location>
        <begin position="17"/>
        <end position="798"/>
    </location>
</feature>
<feature type="signal peptide" evidence="14">
    <location>
        <begin position="1"/>
        <end position="16"/>
    </location>
</feature>
<comment type="caution">
    <text evidence="16">The sequence shown here is derived from an EMBL/GenBank/DDBJ whole genome shotgun (WGS) entry which is preliminary data.</text>
</comment>
<dbReference type="InterPro" id="IPR050665">
    <property type="entry name" value="Cytochrome_P450_Monooxygen"/>
</dbReference>
<protein>
    <recommendedName>
        <fullName evidence="15">C2 domain-containing protein</fullName>
    </recommendedName>
</protein>
<sequence length="798" mass="88571">MLSFCVVVLPTRPCLALPALFNSSKCFAGPVYTYSTGARQHLYINQPELVKELNQCFTLLGKPSYLTKRLAPMLGNGILRSNGPSWAQQRKIVAPEFFMDKVKGMVGLMGESAQQLLRSWDERIEAAAAEGGKAAADIRVDEDLREFSADVISRACFGSSYSKGKEIFSKLRSLQMIISKQSFLFGHNFFGFLPAKKSREVNNLEKEIESLIWKVIEERERECSDKDLMQMIMEGAVYSDQGLDKDLFRRQFIVDNCKNIYFAGHEATAVAASWCLMLLALHPEWQQRVREEVRRVFGGGNILDPESLTQLKTVTMVIQEALRLYPPAAFVSREALEDTKVGNIIVPKNVCIWTLIPTLHRDPDIWWPDANKFKPERFVDGVSKACKYPQAYIPFGLGPRLCLGRNFAMVQLKITVQWGHYDENVPTLLKLLEANSFLETLHFDKERKQAPDYACSLYFPNSLMGKIFVEVCLISARGLGRSSSLFWKTQWFAVGWIDPDDKYCTKIDAPANGNPVWRTKFSALVDDSRNAESKDVALRVEVYSRDPIFLREKLQGTATVVLREFLTKRRTSEETGSYQLRKRNSNKPRGFVDISIRVSEGGEDPNSFSAGYNGGLMLVDNENSITLAPPNDALTSSTSYEPYPTGPTPLPLAAASHLQRPNLHQSKPEVELSYTHPTPIPPNFSNPSVGGPAYPRAIGPSYLPPRPAPPMPLPPPPAGTYNYRPAYLPAEFTNGTYFNMPSSAAGRGGRGPMGYGAALGAGALGAGAVLLGDGLVSGYDMPLGFQDPSLIVSLDPPF</sequence>
<keyword evidence="7" id="KW-1133">Transmembrane helix</keyword>
<comment type="cofactor">
    <cofactor evidence="1 12">
        <name>heme</name>
        <dbReference type="ChEBI" id="CHEBI:30413"/>
    </cofactor>
</comment>
<evidence type="ECO:0000256" key="4">
    <source>
        <dbReference type="ARBA" id="ARBA00022617"/>
    </source>
</evidence>
<dbReference type="InterPro" id="IPR000008">
    <property type="entry name" value="C2_dom"/>
</dbReference>
<keyword evidence="10" id="KW-0503">Monooxygenase</keyword>
<dbReference type="Gene3D" id="2.60.40.150">
    <property type="entry name" value="C2 domain"/>
    <property type="match status" value="1"/>
</dbReference>
<dbReference type="InterPro" id="IPR002401">
    <property type="entry name" value="Cyt_P450_E_grp-I"/>
</dbReference>
<name>A0A218XR82_PUNGR</name>
<keyword evidence="8" id="KW-0560">Oxidoreductase</keyword>
<evidence type="ECO:0000256" key="8">
    <source>
        <dbReference type="ARBA" id="ARBA00023002"/>
    </source>
</evidence>
<evidence type="ECO:0000256" key="11">
    <source>
        <dbReference type="ARBA" id="ARBA00023136"/>
    </source>
</evidence>
<keyword evidence="6 12" id="KW-0479">Metal-binding</keyword>
<gene>
    <name evidence="16" type="ORF">CDL15_Pgr022425</name>
</gene>
<dbReference type="CDD" id="cd04051">
    <property type="entry name" value="C2_SRC2_like"/>
    <property type="match status" value="1"/>
</dbReference>
<evidence type="ECO:0000313" key="17">
    <source>
        <dbReference type="Proteomes" id="UP000197138"/>
    </source>
</evidence>
<dbReference type="GO" id="GO:0005506">
    <property type="term" value="F:iron ion binding"/>
    <property type="evidence" value="ECO:0007669"/>
    <property type="project" value="InterPro"/>
</dbReference>
<dbReference type="SUPFAM" id="SSF48264">
    <property type="entry name" value="Cytochrome P450"/>
    <property type="match status" value="1"/>
</dbReference>
<dbReference type="InterPro" id="IPR036396">
    <property type="entry name" value="Cyt_P450_sf"/>
</dbReference>
<dbReference type="PRINTS" id="PR00463">
    <property type="entry name" value="EP450I"/>
</dbReference>
<dbReference type="GO" id="GO:0016020">
    <property type="term" value="C:membrane"/>
    <property type="evidence" value="ECO:0007669"/>
    <property type="project" value="UniProtKB-SubCell"/>
</dbReference>
<evidence type="ECO:0000313" key="16">
    <source>
        <dbReference type="EMBL" id="OWM87318.1"/>
    </source>
</evidence>
<keyword evidence="14" id="KW-0732">Signal</keyword>
<feature type="region of interest" description="Disordered" evidence="13">
    <location>
        <begin position="629"/>
        <end position="648"/>
    </location>
</feature>